<proteinExistence type="predicted"/>
<dbReference type="GO" id="GO:0043226">
    <property type="term" value="C:organelle"/>
    <property type="evidence" value="ECO:0007669"/>
    <property type="project" value="UniProtKB-ARBA"/>
</dbReference>
<gene>
    <name evidence="4" type="ORF">HPBE_LOCUS20314</name>
</gene>
<dbReference type="InterPro" id="IPR027267">
    <property type="entry name" value="AH/BAR_dom_sf"/>
</dbReference>
<evidence type="ECO:0000256" key="1">
    <source>
        <dbReference type="ARBA" id="ARBA00004496"/>
    </source>
</evidence>
<sequence>DIDKGWTSVAEQFDVQATIHSNLGSALTDDVVQPLRSIQSSEAKTIRAATVFVERETRKLKDCRDATVRKKRVLYESSKQLEKLEQTLDNQQAGERASIKKKRLEEQVRKQEEAYVWETVDLEKQRRVTEGVLRKGVESLEAVERQRLAHCQTALGRYQRKIEQLGPNLQQMFDRHTNNLDLAVQATAGDYIAAIQPSAAAVNHLMLTDVYVSCQDGSLNCVQRFP</sequence>
<protein>
    <submittedName>
        <fullName evidence="6">F-BAR domain-containing protein</fullName>
    </submittedName>
</protein>
<dbReference type="EMBL" id="UZAH01032042">
    <property type="protein sequence ID" value="VDP19303.1"/>
    <property type="molecule type" value="Genomic_DNA"/>
</dbReference>
<dbReference type="PANTHER" id="PTHR23065:SF7">
    <property type="entry name" value="NOSTRIN, ISOFORM H"/>
    <property type="match status" value="1"/>
</dbReference>
<dbReference type="AlphaFoldDB" id="A0A183GDJ0"/>
<accession>A0A3P8FAY4</accession>
<keyword evidence="2" id="KW-0963">Cytoplasm</keyword>
<evidence type="ECO:0000256" key="2">
    <source>
        <dbReference type="ARBA" id="ARBA00022490"/>
    </source>
</evidence>
<reference evidence="6" key="2">
    <citation type="submission" date="2019-09" db="UniProtKB">
        <authorList>
            <consortium name="WormBaseParasite"/>
        </authorList>
    </citation>
    <scope>IDENTIFICATION</scope>
</reference>
<evidence type="ECO:0000313" key="6">
    <source>
        <dbReference type="WBParaSite" id="HPBE_0002031501-mRNA-1"/>
    </source>
</evidence>
<evidence type="ECO:0000256" key="3">
    <source>
        <dbReference type="ARBA" id="ARBA00022553"/>
    </source>
</evidence>
<dbReference type="Proteomes" id="UP000050761">
    <property type="component" value="Unassembled WGS sequence"/>
</dbReference>
<name>A0A183GDJ0_HELPZ</name>
<accession>A0A183GDJ0</accession>
<organism evidence="5 6">
    <name type="scientific">Heligmosomoides polygyrus</name>
    <name type="common">Parasitic roundworm</name>
    <dbReference type="NCBI Taxonomy" id="6339"/>
    <lineage>
        <taxon>Eukaryota</taxon>
        <taxon>Metazoa</taxon>
        <taxon>Ecdysozoa</taxon>
        <taxon>Nematoda</taxon>
        <taxon>Chromadorea</taxon>
        <taxon>Rhabditida</taxon>
        <taxon>Rhabditina</taxon>
        <taxon>Rhabditomorpha</taxon>
        <taxon>Strongyloidea</taxon>
        <taxon>Heligmosomidae</taxon>
        <taxon>Heligmosomoides</taxon>
    </lineage>
</organism>
<keyword evidence="5" id="KW-1185">Reference proteome</keyword>
<reference evidence="4 5" key="1">
    <citation type="submission" date="2018-11" db="EMBL/GenBank/DDBJ databases">
        <authorList>
            <consortium name="Pathogen Informatics"/>
        </authorList>
    </citation>
    <scope>NUCLEOTIDE SEQUENCE [LARGE SCALE GENOMIC DNA]</scope>
</reference>
<keyword evidence="3" id="KW-0597">Phosphoprotein</keyword>
<dbReference type="WBParaSite" id="HPBE_0002031501-mRNA-1">
    <property type="protein sequence ID" value="HPBE_0002031501-mRNA-1"/>
    <property type="gene ID" value="HPBE_0002031501"/>
</dbReference>
<comment type="subcellular location">
    <subcellularLocation>
        <location evidence="1">Cytoplasm</location>
    </subcellularLocation>
</comment>
<evidence type="ECO:0000313" key="4">
    <source>
        <dbReference type="EMBL" id="VDP19303.1"/>
    </source>
</evidence>
<evidence type="ECO:0000313" key="5">
    <source>
        <dbReference type="Proteomes" id="UP000050761"/>
    </source>
</evidence>
<dbReference type="GO" id="GO:0005886">
    <property type="term" value="C:plasma membrane"/>
    <property type="evidence" value="ECO:0007669"/>
    <property type="project" value="TreeGrafter"/>
</dbReference>
<dbReference type="PANTHER" id="PTHR23065">
    <property type="entry name" value="PROLINE-SERINE-THREONINE PHOSPHATASE INTERACTING PROTEIN 1"/>
    <property type="match status" value="1"/>
</dbReference>
<dbReference type="OrthoDB" id="73680at2759"/>
<dbReference type="Gene3D" id="1.20.1270.60">
    <property type="entry name" value="Arfaptin homology (AH) domain/BAR domain"/>
    <property type="match status" value="1"/>
</dbReference>
<dbReference type="GO" id="GO:0005737">
    <property type="term" value="C:cytoplasm"/>
    <property type="evidence" value="ECO:0007669"/>
    <property type="project" value="TreeGrafter"/>
</dbReference>
<dbReference type="SUPFAM" id="SSF103657">
    <property type="entry name" value="BAR/IMD domain-like"/>
    <property type="match status" value="1"/>
</dbReference>